<dbReference type="Pfam" id="PF04085">
    <property type="entry name" value="MreC"/>
    <property type="match status" value="1"/>
</dbReference>
<evidence type="ECO:0000256" key="6">
    <source>
        <dbReference type="SAM" id="Phobius"/>
    </source>
</evidence>
<keyword evidence="6" id="KW-0472">Membrane</keyword>
<evidence type="ECO:0000259" key="7">
    <source>
        <dbReference type="Pfam" id="PF04085"/>
    </source>
</evidence>
<feature type="coiled-coil region" evidence="5">
    <location>
        <begin position="64"/>
        <end position="98"/>
    </location>
</feature>
<reference evidence="8 9" key="1">
    <citation type="journal article" date="2016" name="Nat. Commun.">
        <title>Thousands of microbial genomes shed light on interconnected biogeochemical processes in an aquifer system.</title>
        <authorList>
            <person name="Anantharaman K."/>
            <person name="Brown C.T."/>
            <person name="Hug L.A."/>
            <person name="Sharon I."/>
            <person name="Castelle C.J."/>
            <person name="Probst A.J."/>
            <person name="Thomas B.C."/>
            <person name="Singh A."/>
            <person name="Wilkins M.J."/>
            <person name="Karaoz U."/>
            <person name="Brodie E.L."/>
            <person name="Williams K.H."/>
            <person name="Hubbard S.S."/>
            <person name="Banfield J.F."/>
        </authorList>
    </citation>
    <scope>NUCLEOTIDE SEQUENCE [LARGE SCALE GENOMIC DNA]</scope>
</reference>
<evidence type="ECO:0000256" key="4">
    <source>
        <dbReference type="ARBA" id="ARBA00032089"/>
    </source>
</evidence>
<evidence type="ECO:0000256" key="3">
    <source>
        <dbReference type="ARBA" id="ARBA00022960"/>
    </source>
</evidence>
<dbReference type="Gene3D" id="2.40.10.350">
    <property type="entry name" value="Rod shape-determining protein MreC, domain 2"/>
    <property type="match status" value="1"/>
</dbReference>
<keyword evidence="6" id="KW-1133">Transmembrane helix</keyword>
<dbReference type="Gene3D" id="2.40.10.340">
    <property type="entry name" value="Rod shape-determining protein MreC, domain 1"/>
    <property type="match status" value="1"/>
</dbReference>
<evidence type="ECO:0000313" key="9">
    <source>
        <dbReference type="Proteomes" id="UP000176923"/>
    </source>
</evidence>
<dbReference type="EMBL" id="MFJL01000029">
    <property type="protein sequence ID" value="OGG14045.1"/>
    <property type="molecule type" value="Genomic_DNA"/>
</dbReference>
<comment type="caution">
    <text evidence="8">The sequence shown here is derived from an EMBL/GenBank/DDBJ whole genome shotgun (WGS) entry which is preliminary data.</text>
</comment>
<evidence type="ECO:0000313" key="8">
    <source>
        <dbReference type="EMBL" id="OGG14045.1"/>
    </source>
</evidence>
<dbReference type="InterPro" id="IPR055342">
    <property type="entry name" value="MreC_beta-barrel_core"/>
</dbReference>
<dbReference type="InterPro" id="IPR042175">
    <property type="entry name" value="Cell/Rod_MreC_2"/>
</dbReference>
<evidence type="ECO:0000256" key="2">
    <source>
        <dbReference type="ARBA" id="ARBA00013855"/>
    </source>
</evidence>
<keyword evidence="5" id="KW-0175">Coiled coil</keyword>
<feature type="transmembrane region" description="Helical" evidence="6">
    <location>
        <begin position="7"/>
        <end position="26"/>
    </location>
</feature>
<keyword evidence="3" id="KW-0133">Cell shape</keyword>
<evidence type="ECO:0000256" key="1">
    <source>
        <dbReference type="ARBA" id="ARBA00009369"/>
    </source>
</evidence>
<accession>A0A1F5ZNX6</accession>
<keyword evidence="6" id="KW-0812">Transmembrane</keyword>
<feature type="domain" description="Rod shape-determining protein MreC beta-barrel core" evidence="7">
    <location>
        <begin position="119"/>
        <end position="252"/>
    </location>
</feature>
<proteinExistence type="inferred from homology"/>
<name>A0A1F5ZNX6_9BACT</name>
<dbReference type="Proteomes" id="UP000176923">
    <property type="component" value="Unassembled WGS sequence"/>
</dbReference>
<comment type="similarity">
    <text evidence="1">Belongs to the MreC family.</text>
</comment>
<dbReference type="InterPro" id="IPR042177">
    <property type="entry name" value="Cell/Rod_1"/>
</dbReference>
<dbReference type="PANTHER" id="PTHR34138:SF1">
    <property type="entry name" value="CELL SHAPE-DETERMINING PROTEIN MREC"/>
    <property type="match status" value="1"/>
</dbReference>
<dbReference type="InterPro" id="IPR007221">
    <property type="entry name" value="MreC"/>
</dbReference>
<gene>
    <name evidence="8" type="ORF">A3D77_00870</name>
</gene>
<dbReference type="PANTHER" id="PTHR34138">
    <property type="entry name" value="CELL SHAPE-DETERMINING PROTEIN MREC"/>
    <property type="match status" value="1"/>
</dbReference>
<organism evidence="8 9">
    <name type="scientific">Candidatus Gottesmanbacteria bacterium RIFCSPHIGHO2_02_FULL_39_11</name>
    <dbReference type="NCBI Taxonomy" id="1798382"/>
    <lineage>
        <taxon>Bacteria</taxon>
        <taxon>Candidatus Gottesmaniibacteriota</taxon>
    </lineage>
</organism>
<dbReference type="GO" id="GO:0008360">
    <property type="term" value="P:regulation of cell shape"/>
    <property type="evidence" value="ECO:0007669"/>
    <property type="project" value="UniProtKB-KW"/>
</dbReference>
<dbReference type="STRING" id="1798382.A3D77_00870"/>
<sequence length="255" mass="28366">MSTSSRIFIFIFISLIFIALDMVHILTPLHSVSNIVIFPVKKVLWDTTLTLKEIPYNIHRMVLIDKLTQENRDLKRINNENKLNLEILTDENSRLRTQLESPLPPSFHFIASPVLGISKTMDLAVGERDGVKSGMPVVVGTTIIGKISDVNENRSSVLLLTDSDLKISAKTEKGTKGQIGGLLGERIKMDKILQKDLILIDDIVTTSGEDGLPPDLVIGKVTRIQSDDVSVYKKAEIEGNADPHRLKMVFVVNTQ</sequence>
<dbReference type="AlphaFoldDB" id="A0A1F5ZNX6"/>
<protein>
    <recommendedName>
        <fullName evidence="2">Cell shape-determining protein MreC</fullName>
    </recommendedName>
    <alternativeName>
        <fullName evidence="4">Cell shape protein MreC</fullName>
    </alternativeName>
</protein>
<evidence type="ECO:0000256" key="5">
    <source>
        <dbReference type="SAM" id="Coils"/>
    </source>
</evidence>
<dbReference type="GO" id="GO:0005886">
    <property type="term" value="C:plasma membrane"/>
    <property type="evidence" value="ECO:0007669"/>
    <property type="project" value="TreeGrafter"/>
</dbReference>